<dbReference type="EMBL" id="JAGJRS010000027">
    <property type="protein sequence ID" value="MBP1475337.1"/>
    <property type="molecule type" value="Genomic_DNA"/>
</dbReference>
<proteinExistence type="predicted"/>
<dbReference type="Gene3D" id="2.60.40.10">
    <property type="entry name" value="Immunoglobulins"/>
    <property type="match status" value="1"/>
</dbReference>
<sequence length="272" mass="27768">MAIAIPPPSSTGGYANTTGTSKEVESVYDGPLSMHSYAVRACNPYACSGWVSAVQRDVYNPPSSAPSLSAPSTNGTGSYTVSWGAVFQASSYTLQESVNGGAWSTVYSGGGTSKAFSGKAVASYRYRAMASNSGGHGPWSATVTVTVAIVTNVTGVTAQVRWVSTGFSAIASAPSLRAAPAGSTDVSPSMMPPPPEPTYAWFLTASWNGATGATRYEVRATDTVTGAVKTFNVTTLSIPATEVSHSGQSVTARACDANGCSAWSSPVTAVKL</sequence>
<keyword evidence="3" id="KW-1185">Reference proteome</keyword>
<dbReference type="RefSeq" id="WP_209621864.1">
    <property type="nucleotide sequence ID" value="NZ_JAGJRS010000027.1"/>
</dbReference>
<gene>
    <name evidence="2" type="ORF">J7I44_13575</name>
</gene>
<protein>
    <recommendedName>
        <fullName evidence="1">Fibronectin type-III domain-containing protein</fullName>
    </recommendedName>
</protein>
<comment type="caution">
    <text evidence="2">The sequence shown here is derived from an EMBL/GenBank/DDBJ whole genome shotgun (WGS) entry which is preliminary data.</text>
</comment>
<reference evidence="2 3" key="1">
    <citation type="submission" date="2021-04" db="EMBL/GenBank/DDBJ databases">
        <authorList>
            <person name="Huq M.A."/>
        </authorList>
    </citation>
    <scope>NUCLEOTIDE SEQUENCE [LARGE SCALE GENOMIC DNA]</scope>
    <source>
        <strain evidence="2 3">MAH-13</strain>
    </source>
</reference>
<dbReference type="SUPFAM" id="SSF49265">
    <property type="entry name" value="Fibronectin type III"/>
    <property type="match status" value="1"/>
</dbReference>
<dbReference type="Proteomes" id="UP000823790">
    <property type="component" value="Unassembled WGS sequence"/>
</dbReference>
<dbReference type="InterPro" id="IPR013783">
    <property type="entry name" value="Ig-like_fold"/>
</dbReference>
<evidence type="ECO:0000313" key="2">
    <source>
        <dbReference type="EMBL" id="MBP1475337.1"/>
    </source>
</evidence>
<evidence type="ECO:0000259" key="1">
    <source>
        <dbReference type="PROSITE" id="PS50853"/>
    </source>
</evidence>
<name>A0ABS4DQK6_9GAMM</name>
<evidence type="ECO:0000313" key="3">
    <source>
        <dbReference type="Proteomes" id="UP000823790"/>
    </source>
</evidence>
<feature type="domain" description="Fibronectin type-III" evidence="1">
    <location>
        <begin position="62"/>
        <end position="150"/>
    </location>
</feature>
<dbReference type="InterPro" id="IPR003961">
    <property type="entry name" value="FN3_dom"/>
</dbReference>
<dbReference type="InterPro" id="IPR036116">
    <property type="entry name" value="FN3_sf"/>
</dbReference>
<dbReference type="PROSITE" id="PS50853">
    <property type="entry name" value="FN3"/>
    <property type="match status" value="1"/>
</dbReference>
<organism evidence="2 3">
    <name type="scientific">Frateuria flava</name>
    <dbReference type="NCBI Taxonomy" id="2821489"/>
    <lineage>
        <taxon>Bacteria</taxon>
        <taxon>Pseudomonadati</taxon>
        <taxon>Pseudomonadota</taxon>
        <taxon>Gammaproteobacteria</taxon>
        <taxon>Lysobacterales</taxon>
        <taxon>Rhodanobacteraceae</taxon>
        <taxon>Frateuria</taxon>
    </lineage>
</organism>
<accession>A0ABS4DQK6</accession>